<sequence length="99" mass="11585">MLDVARILATSMHISERKKVQSKLVDHHYMICRSSCSKEWIYEDFRREFLAALLWNLLTPLAIHVNGIVTQGKKWGDRFPILDRCISAIEDWEALSLRV</sequence>
<evidence type="ECO:0000313" key="2">
    <source>
        <dbReference type="Proteomes" id="UP000321304"/>
    </source>
</evidence>
<dbReference type="AlphaFoldDB" id="A0A560L134"/>
<keyword evidence="2" id="KW-1185">Reference proteome</keyword>
<gene>
    <name evidence="1" type="ORF">FBZ93_12516</name>
</gene>
<name>A0A560L134_9BRAD</name>
<dbReference type="Proteomes" id="UP000321304">
    <property type="component" value="Unassembled WGS sequence"/>
</dbReference>
<protein>
    <submittedName>
        <fullName evidence="1">Uncharacterized protein</fullName>
    </submittedName>
</protein>
<evidence type="ECO:0000313" key="1">
    <source>
        <dbReference type="EMBL" id="TWB86890.1"/>
    </source>
</evidence>
<organism evidence="1 2">
    <name type="scientific">Bradyrhizobium macuxiense</name>
    <dbReference type="NCBI Taxonomy" id="1755647"/>
    <lineage>
        <taxon>Bacteria</taxon>
        <taxon>Pseudomonadati</taxon>
        <taxon>Pseudomonadota</taxon>
        <taxon>Alphaproteobacteria</taxon>
        <taxon>Hyphomicrobiales</taxon>
        <taxon>Nitrobacteraceae</taxon>
        <taxon>Bradyrhizobium</taxon>
    </lineage>
</organism>
<dbReference type="EMBL" id="VITY01000025">
    <property type="protein sequence ID" value="TWB86890.1"/>
    <property type="molecule type" value="Genomic_DNA"/>
</dbReference>
<accession>A0A560L134</accession>
<proteinExistence type="predicted"/>
<reference evidence="1 2" key="1">
    <citation type="submission" date="2019-06" db="EMBL/GenBank/DDBJ databases">
        <title>Genomic Encyclopedia of Type Strains, Phase IV (KMG-V): Genome sequencing to study the core and pangenomes of soil and plant-associated prokaryotes.</title>
        <authorList>
            <person name="Whitman W."/>
        </authorList>
    </citation>
    <scope>NUCLEOTIDE SEQUENCE [LARGE SCALE GENOMIC DNA]</scope>
    <source>
        <strain evidence="1 2">BR 10355</strain>
    </source>
</reference>
<comment type="caution">
    <text evidence="1">The sequence shown here is derived from an EMBL/GenBank/DDBJ whole genome shotgun (WGS) entry which is preliminary data.</text>
</comment>